<dbReference type="PROSITE" id="PS50850">
    <property type="entry name" value="MFS"/>
    <property type="match status" value="1"/>
</dbReference>
<evidence type="ECO:0000313" key="6">
    <source>
        <dbReference type="EMBL" id="SDH84627.1"/>
    </source>
</evidence>
<dbReference type="GO" id="GO:0022857">
    <property type="term" value="F:transmembrane transporter activity"/>
    <property type="evidence" value="ECO:0007669"/>
    <property type="project" value="InterPro"/>
</dbReference>
<dbReference type="Proteomes" id="UP000183263">
    <property type="component" value="Unassembled WGS sequence"/>
</dbReference>
<evidence type="ECO:0000256" key="3">
    <source>
        <dbReference type="ARBA" id="ARBA00022989"/>
    </source>
</evidence>
<dbReference type="GO" id="GO:0005886">
    <property type="term" value="C:plasma membrane"/>
    <property type="evidence" value="ECO:0007669"/>
    <property type="project" value="UniProtKB-SubCell"/>
</dbReference>
<keyword evidence="7" id="KW-1185">Reference proteome</keyword>
<keyword evidence="2" id="KW-0812">Transmembrane</keyword>
<dbReference type="SUPFAM" id="SSF103473">
    <property type="entry name" value="MFS general substrate transporter"/>
    <property type="match status" value="1"/>
</dbReference>
<reference evidence="6 7" key="1">
    <citation type="submission" date="2016-10" db="EMBL/GenBank/DDBJ databases">
        <authorList>
            <person name="de Groot N.N."/>
        </authorList>
    </citation>
    <scope>NUCLEOTIDE SEQUENCE [LARGE SCALE GENOMIC DNA]</scope>
    <source>
        <strain evidence="6 7">DSM 44892</strain>
    </source>
</reference>
<name>A0A1G8FRB0_9NOCA</name>
<dbReference type="InterPro" id="IPR020846">
    <property type="entry name" value="MFS_dom"/>
</dbReference>
<evidence type="ECO:0000256" key="1">
    <source>
        <dbReference type="ARBA" id="ARBA00004651"/>
    </source>
</evidence>
<dbReference type="PANTHER" id="PTHR23534:SF1">
    <property type="entry name" value="MAJOR FACILITATOR SUPERFAMILY PROTEIN"/>
    <property type="match status" value="1"/>
</dbReference>
<keyword evidence="3" id="KW-1133">Transmembrane helix</keyword>
<dbReference type="AlphaFoldDB" id="A0A1G8FRB0"/>
<gene>
    <name evidence="6" type="ORF">SAMN05444695_103367</name>
</gene>
<dbReference type="Pfam" id="PF00083">
    <property type="entry name" value="Sugar_tr"/>
    <property type="match status" value="1"/>
</dbReference>
<dbReference type="RefSeq" id="WP_072736634.1">
    <property type="nucleotide sequence ID" value="NZ_CP048813.1"/>
</dbReference>
<dbReference type="Pfam" id="PF07690">
    <property type="entry name" value="MFS_1"/>
    <property type="match status" value="1"/>
</dbReference>
<comment type="subcellular location">
    <subcellularLocation>
        <location evidence="1">Cell membrane</location>
        <topology evidence="1">Multi-pass membrane protein</topology>
    </subcellularLocation>
</comment>
<dbReference type="Gene3D" id="1.20.1250.20">
    <property type="entry name" value="MFS general substrate transporter like domains"/>
    <property type="match status" value="1"/>
</dbReference>
<dbReference type="InterPro" id="IPR011701">
    <property type="entry name" value="MFS"/>
</dbReference>
<organism evidence="6 7">
    <name type="scientific">Rhodococcus triatomae</name>
    <dbReference type="NCBI Taxonomy" id="300028"/>
    <lineage>
        <taxon>Bacteria</taxon>
        <taxon>Bacillati</taxon>
        <taxon>Actinomycetota</taxon>
        <taxon>Actinomycetes</taxon>
        <taxon>Mycobacteriales</taxon>
        <taxon>Nocardiaceae</taxon>
        <taxon>Rhodococcus</taxon>
    </lineage>
</organism>
<accession>A0A1G8FRB0</accession>
<evidence type="ECO:0000256" key="2">
    <source>
        <dbReference type="ARBA" id="ARBA00022692"/>
    </source>
</evidence>
<keyword evidence="4" id="KW-0472">Membrane</keyword>
<sequence>MTSSPDARVSPAPRIGDPDVTSLFRRTLVVVAVAQAFGGAGTAAGITVGALLAQDMLGTDTWAGIPVALFTAGSAASAFLVGRLSGRYGRRWGLTVGFVAGGIGALAVAAAAVVGSVPLLFAALLVYGAGTATNLQTRYAGTDLAPPDRRARAVSVALVATTLGAVAGPNLVEVTGAFAVGIGLPRLAGPFLLSALAYALAGTTLFVWLRPDPSLVARRLVGEAEESSSADDESGRVPSGVLVGASVMILTQVAMVALMTMTPVHMAHHGHGLGAVGIVIAIHVAAMYLPSPLTGYLVDRVGRMPVSLAAGVTLLGAGVLAAVAPPDSTVLLVVSLALLGLGWNFGLVAGSAIVVDATSPQTRARTQGAVDVFIALGGATGGALSGVVMSGAGFGVLALSGGVLSLLLVPVLVVDRMRRSARA</sequence>
<dbReference type="InterPro" id="IPR036259">
    <property type="entry name" value="MFS_trans_sf"/>
</dbReference>
<dbReference type="PANTHER" id="PTHR23534">
    <property type="entry name" value="MFS PERMEASE"/>
    <property type="match status" value="1"/>
</dbReference>
<evidence type="ECO:0000256" key="4">
    <source>
        <dbReference type="ARBA" id="ARBA00023136"/>
    </source>
</evidence>
<protein>
    <submittedName>
        <fullName evidence="6">Predicted arabinose efflux permease, MFS family</fullName>
    </submittedName>
</protein>
<evidence type="ECO:0000259" key="5">
    <source>
        <dbReference type="PROSITE" id="PS50850"/>
    </source>
</evidence>
<feature type="domain" description="Major facilitator superfamily (MFS) profile" evidence="5">
    <location>
        <begin position="27"/>
        <end position="419"/>
    </location>
</feature>
<dbReference type="InterPro" id="IPR005828">
    <property type="entry name" value="MFS_sugar_transport-like"/>
</dbReference>
<dbReference type="OrthoDB" id="9776171at2"/>
<dbReference type="EMBL" id="FNDN01000003">
    <property type="protein sequence ID" value="SDH84627.1"/>
    <property type="molecule type" value="Genomic_DNA"/>
</dbReference>
<proteinExistence type="predicted"/>
<evidence type="ECO:0000313" key="7">
    <source>
        <dbReference type="Proteomes" id="UP000183263"/>
    </source>
</evidence>